<dbReference type="InterPro" id="IPR011249">
    <property type="entry name" value="Metalloenz_LuxS/M16"/>
</dbReference>
<comment type="caution">
    <text evidence="5">The sequence shown here is derived from an EMBL/GenBank/DDBJ whole genome shotgun (WGS) entry which is preliminary data.</text>
</comment>
<dbReference type="EMBL" id="LBFI01000031">
    <property type="protein sequence ID" value="KKM45854.1"/>
    <property type="molecule type" value="Genomic_DNA"/>
</dbReference>
<accession>A0A0U1PTI9</accession>
<evidence type="ECO:0000313" key="6">
    <source>
        <dbReference type="Proteomes" id="UP000052979"/>
    </source>
</evidence>
<dbReference type="PANTHER" id="PTHR11851:SF49">
    <property type="entry name" value="MITOCHONDRIAL-PROCESSING PEPTIDASE SUBUNIT ALPHA"/>
    <property type="match status" value="1"/>
</dbReference>
<dbReference type="PROSITE" id="PS00143">
    <property type="entry name" value="INSULINASE"/>
    <property type="match status" value="1"/>
</dbReference>
<evidence type="ECO:0000256" key="1">
    <source>
        <dbReference type="ARBA" id="ARBA00007261"/>
    </source>
</evidence>
<comment type="similarity">
    <text evidence="1 2">Belongs to the peptidase M16 family.</text>
</comment>
<sequence>MTIRAAGGSLVRRSVLSSGVRILSEEVPGARSVTVGFWVAAGSRDEQPGRPSVAGASAVPSNFGSTHFLEHLLFKGTRSRSALDIAVSFDSVGGEHNALTAKEHTCYYAKIQDRDLSMAVEVIADMVTSSRIDADEFETERGVILEELAMADDDPADVASERLFEAVFGEHPLGRPIGGTAATIREATRDAVWSHYRAAYRPCDLVVSVAGAVDHNELVSALERVLAADGWDLKTPASPVARRVGGSANFTRGTALSVVHRPTEQANLFIGVPGIAAGDERRMTMGVLNSILGGGMSSRLFQEVREKRGLAYSVYSFAPSYSDAGLFGLYAACAPSKAGTVAELLLAEFRRLADGGVSPTELSRAQGQLSGAAALALEDSDMRMSRLARAELTFGEFVDLDESLRRLARVNVEDVQDLAAALAAGPASISVVGAVDESTFAAISEKESAPAI</sequence>
<feature type="domain" description="Peptidase M16 N-terminal" evidence="3">
    <location>
        <begin position="21"/>
        <end position="180"/>
    </location>
</feature>
<evidence type="ECO:0000259" key="4">
    <source>
        <dbReference type="Pfam" id="PF05193"/>
    </source>
</evidence>
<dbReference type="InterPro" id="IPR011765">
    <property type="entry name" value="Pept_M16_N"/>
</dbReference>
<dbReference type="PATRIC" id="fig|145458.8.peg.1230"/>
<dbReference type="Pfam" id="PF05193">
    <property type="entry name" value="Peptidase_M16_C"/>
    <property type="match status" value="1"/>
</dbReference>
<feature type="domain" description="Peptidase M16 C-terminal" evidence="4">
    <location>
        <begin position="187"/>
        <end position="369"/>
    </location>
</feature>
<dbReference type="Pfam" id="PF00675">
    <property type="entry name" value="Peptidase_M16"/>
    <property type="match status" value="1"/>
</dbReference>
<dbReference type="InterPro" id="IPR050361">
    <property type="entry name" value="MPP/UQCRC_Complex"/>
</dbReference>
<dbReference type="GeneID" id="93667483"/>
<dbReference type="PANTHER" id="PTHR11851">
    <property type="entry name" value="METALLOPROTEASE"/>
    <property type="match status" value="1"/>
</dbReference>
<name>A0A0U1PTI9_9MICO</name>
<dbReference type="InterPro" id="IPR001431">
    <property type="entry name" value="Pept_M16_Zn_BS"/>
</dbReference>
<evidence type="ECO:0000256" key="2">
    <source>
        <dbReference type="RuleBase" id="RU004447"/>
    </source>
</evidence>
<keyword evidence="6" id="KW-1185">Reference proteome</keyword>
<dbReference type="Gene3D" id="3.30.830.10">
    <property type="entry name" value="Metalloenzyme, LuxS/M16 peptidase-like"/>
    <property type="match status" value="2"/>
</dbReference>
<organism evidence="5 6">
    <name type="scientific">Rathayibacter toxicus</name>
    <dbReference type="NCBI Taxonomy" id="145458"/>
    <lineage>
        <taxon>Bacteria</taxon>
        <taxon>Bacillati</taxon>
        <taxon>Actinomycetota</taxon>
        <taxon>Actinomycetes</taxon>
        <taxon>Micrococcales</taxon>
        <taxon>Microbacteriaceae</taxon>
        <taxon>Rathayibacter</taxon>
    </lineage>
</organism>
<dbReference type="InterPro" id="IPR007863">
    <property type="entry name" value="Peptidase_M16_C"/>
</dbReference>
<dbReference type="SUPFAM" id="SSF63411">
    <property type="entry name" value="LuxS/MPP-like metallohydrolase"/>
    <property type="match status" value="2"/>
</dbReference>
<dbReference type="eggNOG" id="COG0612">
    <property type="taxonomic scope" value="Bacteria"/>
</dbReference>
<dbReference type="GO" id="GO:0006508">
    <property type="term" value="P:proteolysis"/>
    <property type="evidence" value="ECO:0007669"/>
    <property type="project" value="UniProtKB-KW"/>
</dbReference>
<keyword evidence="5" id="KW-0378">Hydrolase</keyword>
<dbReference type="RefSeq" id="WP_042734539.1">
    <property type="nucleotide sequence ID" value="NZ_CP013292.1"/>
</dbReference>
<dbReference type="STRING" id="145458.APU90_02055"/>
<dbReference type="AlphaFoldDB" id="A0A0U1PTI9"/>
<dbReference type="Proteomes" id="UP000052979">
    <property type="component" value="Unassembled WGS sequence"/>
</dbReference>
<evidence type="ECO:0000313" key="5">
    <source>
        <dbReference type="EMBL" id="KKM45854.1"/>
    </source>
</evidence>
<dbReference type="GO" id="GO:0004222">
    <property type="term" value="F:metalloendopeptidase activity"/>
    <property type="evidence" value="ECO:0007669"/>
    <property type="project" value="InterPro"/>
</dbReference>
<gene>
    <name evidence="5" type="ORF">VT73_05450</name>
</gene>
<dbReference type="GO" id="GO:0046872">
    <property type="term" value="F:metal ion binding"/>
    <property type="evidence" value="ECO:0007669"/>
    <property type="project" value="InterPro"/>
</dbReference>
<evidence type="ECO:0000259" key="3">
    <source>
        <dbReference type="Pfam" id="PF00675"/>
    </source>
</evidence>
<keyword evidence="5" id="KW-0645">Protease</keyword>
<proteinExistence type="inferred from homology"/>
<protein>
    <submittedName>
        <fullName evidence="5">Zinc protease</fullName>
    </submittedName>
</protein>
<reference evidence="5 6" key="1">
    <citation type="submission" date="2015-04" db="EMBL/GenBank/DDBJ databases">
        <title>Draft genome sequence of Rathayibacter toxicus strain FH-142 (AKA 70134 or CS 32), a Western Australian isolate.</title>
        <authorList>
            <consortium name="Consortium for Microbial Forensics and Genomics (microFORGE)"/>
            <person name="Knight B.M."/>
            <person name="Roberts D.P."/>
            <person name="Lin D."/>
            <person name="Hari K."/>
            <person name="Fletcher J."/>
            <person name="Melcher U."/>
            <person name="Blagden T."/>
            <person name="Luster D.G."/>
            <person name="Sechler A.J."/>
            <person name="Schneider W.L."/>
            <person name="Winegar R.A."/>
        </authorList>
    </citation>
    <scope>NUCLEOTIDE SEQUENCE [LARGE SCALE GENOMIC DNA]</scope>
    <source>
        <strain evidence="5 6">FH142</strain>
    </source>
</reference>